<dbReference type="AlphaFoldDB" id="A0A1Y1HY88"/>
<keyword evidence="4" id="KW-1185">Reference proteome</keyword>
<feature type="compositionally biased region" description="Low complexity" evidence="1">
    <location>
        <begin position="255"/>
        <end position="269"/>
    </location>
</feature>
<evidence type="ECO:0000313" key="3">
    <source>
        <dbReference type="EMBL" id="GAQ81931.1"/>
    </source>
</evidence>
<reference evidence="3 4" key="1">
    <citation type="journal article" date="2014" name="Nat. Commun.">
        <title>Klebsormidium flaccidum genome reveals primary factors for plant terrestrial adaptation.</title>
        <authorList>
            <person name="Hori K."/>
            <person name="Maruyama F."/>
            <person name="Fujisawa T."/>
            <person name="Togashi T."/>
            <person name="Yamamoto N."/>
            <person name="Seo M."/>
            <person name="Sato S."/>
            <person name="Yamada T."/>
            <person name="Mori H."/>
            <person name="Tajima N."/>
            <person name="Moriyama T."/>
            <person name="Ikeuchi M."/>
            <person name="Watanabe M."/>
            <person name="Wada H."/>
            <person name="Kobayashi K."/>
            <person name="Saito M."/>
            <person name="Masuda T."/>
            <person name="Sasaki-Sekimoto Y."/>
            <person name="Mashiguchi K."/>
            <person name="Awai K."/>
            <person name="Shimojima M."/>
            <person name="Masuda S."/>
            <person name="Iwai M."/>
            <person name="Nobusawa T."/>
            <person name="Narise T."/>
            <person name="Kondo S."/>
            <person name="Saito H."/>
            <person name="Sato R."/>
            <person name="Murakawa M."/>
            <person name="Ihara Y."/>
            <person name="Oshima-Yamada Y."/>
            <person name="Ohtaka K."/>
            <person name="Satoh M."/>
            <person name="Sonobe K."/>
            <person name="Ishii M."/>
            <person name="Ohtani R."/>
            <person name="Kanamori-Sato M."/>
            <person name="Honoki R."/>
            <person name="Miyazaki D."/>
            <person name="Mochizuki H."/>
            <person name="Umetsu J."/>
            <person name="Higashi K."/>
            <person name="Shibata D."/>
            <person name="Kamiya Y."/>
            <person name="Sato N."/>
            <person name="Nakamura Y."/>
            <person name="Tabata S."/>
            <person name="Ida S."/>
            <person name="Kurokawa K."/>
            <person name="Ohta H."/>
        </authorList>
    </citation>
    <scope>NUCLEOTIDE SEQUENCE [LARGE SCALE GENOMIC DNA]</scope>
    <source>
        <strain evidence="3 4">NIES-2285</strain>
    </source>
</reference>
<feature type="domain" description="DUF5745" evidence="2">
    <location>
        <begin position="71"/>
        <end position="123"/>
    </location>
</feature>
<evidence type="ECO:0000256" key="1">
    <source>
        <dbReference type="SAM" id="MobiDB-lite"/>
    </source>
</evidence>
<evidence type="ECO:0000313" key="4">
    <source>
        <dbReference type="Proteomes" id="UP000054558"/>
    </source>
</evidence>
<gene>
    <name evidence="3" type="ORF">KFL_000950060</name>
</gene>
<feature type="compositionally biased region" description="Basic and acidic residues" evidence="1">
    <location>
        <begin position="131"/>
        <end position="153"/>
    </location>
</feature>
<feature type="compositionally biased region" description="Basic and acidic residues" evidence="1">
    <location>
        <begin position="224"/>
        <end position="234"/>
    </location>
</feature>
<proteinExistence type="predicted"/>
<feature type="compositionally biased region" description="Polar residues" evidence="1">
    <location>
        <begin position="184"/>
        <end position="195"/>
    </location>
</feature>
<dbReference type="GO" id="GO:0000922">
    <property type="term" value="C:spindle pole"/>
    <property type="evidence" value="ECO:0000318"/>
    <property type="project" value="GO_Central"/>
</dbReference>
<feature type="region of interest" description="Disordered" evidence="1">
    <location>
        <begin position="296"/>
        <end position="347"/>
    </location>
</feature>
<dbReference type="Proteomes" id="UP000054558">
    <property type="component" value="Unassembled WGS sequence"/>
</dbReference>
<dbReference type="InterPro" id="IPR044039">
    <property type="entry name" value="DUF5745"/>
</dbReference>
<feature type="compositionally biased region" description="Basic and acidic residues" evidence="1">
    <location>
        <begin position="324"/>
        <end position="340"/>
    </location>
</feature>
<dbReference type="EMBL" id="DF237044">
    <property type="protein sequence ID" value="GAQ81931.1"/>
    <property type="molecule type" value="Genomic_DNA"/>
</dbReference>
<feature type="region of interest" description="Disordered" evidence="1">
    <location>
        <begin position="131"/>
        <end position="284"/>
    </location>
</feature>
<sequence>MAKHHAYFEGGGSTLDGAELVALCNMMMAAAGLVAKAQTVDDVVAICSSTSVFVAAFEQLTGLRIAGLQQSPKSSADRVGNCASVIQEAAKFLELDLSHVKAERIVFGDQEHIASLLELIVAIPKRRLEATGEKKKYQTRGDRVDRMGRESYRTRSSKRGGGEEPRVSSGQVTEVEASEHWETESSGSDSSTQVEASAVWRRNAGRKLQRESTSDPQKGRHTSTRKDRGPRLNSEEMNTDSSEEESVHHPASDGAETGSDSADTSSSSSEPGKRSRCPIQGPSSYARIHSDLMSRGRVQPHPSKHFQATCPPYSSAEPPSVEPTRCDTSRDQESDSRKSGDVSTRSADVSKVLSLVTRVAREEQREWERKQTAFRHQLQSISRRAYAVRWPFRPLPDVRKIPLTAGGTGVRSWRREEDERLRKRRTRLVALRPRVGAQTGAGMVRCRKAYNSFLPKGQQVPLRVRPEPNPTSSGTNPLFSKETLKQLNDVIQSPVSTLDGGRAQTPNLQTLLRNHPELRKLLVGRRLESDGEETEVLVEGLPLNPGLRKGLAEKFAGLKELKKGSEVEGRPEEVSDEATWRHVEAWAEGLVPRSQPKMRGLARARLRGRLEAHQRKLQQIHAERFRAEAEADQKAAAVKKAEAEERLVKTLLERALALERESILAQRKKERERKAAEQRSRNADKERAEADIRARCALLKEEIQAKRRERMEIERAQEQVMRQLAREERERLELERAMLLERLAVQAR</sequence>
<evidence type="ECO:0000259" key="2">
    <source>
        <dbReference type="Pfam" id="PF19016"/>
    </source>
</evidence>
<accession>A0A1Y1HY88</accession>
<dbReference type="PANTHER" id="PTHR22545:SF0">
    <property type="entry name" value="CENTROSOMAL PROTEIN OF 95 KDA"/>
    <property type="match status" value="1"/>
</dbReference>
<dbReference type="Pfam" id="PF19016">
    <property type="entry name" value="DUF5745"/>
    <property type="match status" value="1"/>
</dbReference>
<protein>
    <recommendedName>
        <fullName evidence="2">DUF5745 domain-containing protein</fullName>
    </recommendedName>
</protein>
<organism evidence="3 4">
    <name type="scientific">Klebsormidium nitens</name>
    <name type="common">Green alga</name>
    <name type="synonym">Ulothrix nitens</name>
    <dbReference type="NCBI Taxonomy" id="105231"/>
    <lineage>
        <taxon>Eukaryota</taxon>
        <taxon>Viridiplantae</taxon>
        <taxon>Streptophyta</taxon>
        <taxon>Klebsormidiophyceae</taxon>
        <taxon>Klebsormidiales</taxon>
        <taxon>Klebsormidiaceae</taxon>
        <taxon>Klebsormidium</taxon>
    </lineage>
</organism>
<dbReference type="InterPro" id="IPR026619">
    <property type="entry name" value="CEP95"/>
</dbReference>
<feature type="region of interest" description="Disordered" evidence="1">
    <location>
        <begin position="667"/>
        <end position="687"/>
    </location>
</feature>
<dbReference type="PANTHER" id="PTHR22545">
    <property type="entry name" value="CENTROSOMAL PROTEIN OF 95 KDA"/>
    <property type="match status" value="1"/>
</dbReference>
<name>A0A1Y1HY88_KLENI</name>